<gene>
    <name evidence="1" type="ORF">BpHYR1_028135</name>
</gene>
<proteinExistence type="predicted"/>
<reference evidence="1 2" key="1">
    <citation type="journal article" date="2018" name="Sci. Rep.">
        <title>Genomic signatures of local adaptation to the degree of environmental predictability in rotifers.</title>
        <authorList>
            <person name="Franch-Gras L."/>
            <person name="Hahn C."/>
            <person name="Garcia-Roger E.M."/>
            <person name="Carmona M.J."/>
            <person name="Serra M."/>
            <person name="Gomez A."/>
        </authorList>
    </citation>
    <scope>NUCLEOTIDE SEQUENCE [LARGE SCALE GENOMIC DNA]</scope>
    <source>
        <strain evidence="1">HYR1</strain>
    </source>
</reference>
<dbReference type="EMBL" id="REGN01009714">
    <property type="protein sequence ID" value="RNA00509.1"/>
    <property type="molecule type" value="Genomic_DNA"/>
</dbReference>
<protein>
    <submittedName>
        <fullName evidence="1">Uncharacterized protein</fullName>
    </submittedName>
</protein>
<name>A0A3M7PNE6_BRAPC</name>
<accession>A0A3M7PNE6</accession>
<comment type="caution">
    <text evidence="1">The sequence shown here is derived from an EMBL/GenBank/DDBJ whole genome shotgun (WGS) entry which is preliminary data.</text>
</comment>
<dbReference type="Proteomes" id="UP000276133">
    <property type="component" value="Unassembled WGS sequence"/>
</dbReference>
<keyword evidence="2" id="KW-1185">Reference proteome</keyword>
<organism evidence="1 2">
    <name type="scientific">Brachionus plicatilis</name>
    <name type="common">Marine rotifer</name>
    <name type="synonym">Brachionus muelleri</name>
    <dbReference type="NCBI Taxonomy" id="10195"/>
    <lineage>
        <taxon>Eukaryota</taxon>
        <taxon>Metazoa</taxon>
        <taxon>Spiralia</taxon>
        <taxon>Gnathifera</taxon>
        <taxon>Rotifera</taxon>
        <taxon>Eurotatoria</taxon>
        <taxon>Monogononta</taxon>
        <taxon>Pseudotrocha</taxon>
        <taxon>Ploima</taxon>
        <taxon>Brachionidae</taxon>
        <taxon>Brachionus</taxon>
    </lineage>
</organism>
<dbReference type="AlphaFoldDB" id="A0A3M7PNE6"/>
<sequence>MLTFRREIILFNDIKLAKIYKEFFSKLMNDTIDNKYLQAFMKSLFLTTSHDLRSNLFAKIESISVLLPFNFSNNYPENVIFDLCLIICLEKSYYQYEIQTYFGLQIFWESTQTSSHDYEDPPIYLPCLNFHPEIYKDSRFHNICNHPCTS</sequence>
<evidence type="ECO:0000313" key="2">
    <source>
        <dbReference type="Proteomes" id="UP000276133"/>
    </source>
</evidence>
<evidence type="ECO:0000313" key="1">
    <source>
        <dbReference type="EMBL" id="RNA00509.1"/>
    </source>
</evidence>